<evidence type="ECO:0000259" key="2">
    <source>
        <dbReference type="Pfam" id="PF13649"/>
    </source>
</evidence>
<dbReference type="CDD" id="cd02440">
    <property type="entry name" value="AdoMet_MTases"/>
    <property type="match status" value="1"/>
</dbReference>
<dbReference type="PANTHER" id="PTHR43667:SF2">
    <property type="entry name" value="FATTY ACID C-METHYL TRANSFERASE"/>
    <property type="match status" value="1"/>
</dbReference>
<keyword evidence="5" id="KW-1185">Reference proteome</keyword>
<dbReference type="InterPro" id="IPR050723">
    <property type="entry name" value="CFA/CMAS"/>
</dbReference>
<feature type="domain" description="Methyltransferase regulatory" evidence="1">
    <location>
        <begin position="219"/>
        <end position="301"/>
    </location>
</feature>
<accession>A0ABT7NC64</accession>
<dbReference type="Pfam" id="PF10119">
    <property type="entry name" value="MethyTransf_Reg"/>
    <property type="match status" value="1"/>
</dbReference>
<proteinExistence type="predicted"/>
<dbReference type="SUPFAM" id="SSF53335">
    <property type="entry name" value="S-adenosyl-L-methionine-dependent methyltransferases"/>
    <property type="match status" value="1"/>
</dbReference>
<dbReference type="GO" id="GO:0008168">
    <property type="term" value="F:methyltransferase activity"/>
    <property type="evidence" value="ECO:0007669"/>
    <property type="project" value="UniProtKB-KW"/>
</dbReference>
<name>A0ABT7NC64_9BURK</name>
<dbReference type="InterPro" id="IPR029063">
    <property type="entry name" value="SAM-dependent_MTases_sf"/>
</dbReference>
<sequence length="531" mass="58031">MQDPVNRLIGQSYDATPYDSHPYPLTSPEHLEAVAYVFGVDAPPPSMARVLELGCASGGNLIPFAARHPQATAVGVDLSAVQVSQGVQALRHAGLSNVQLRTMDIADIDASLGQFDYIVCHGVYSWVPPSVQEAIMRVCATQLAPNGIACVSYNVYPGWKSREIVRDAMLLRGGSRASAQEQLAYARGMMEFLDRFVRPGTPIKAALDEMMPTVRQARPSYLLHEFLETCNAPCYLRDFVANAEGAGLGYLADAETAAMFVQNYGEDVREPLLRECGGSQVMMEQYLDFLVNRSFRHTLLVPAATASRVRYRLDAGRLRQLFYAGSIRSDDGAAFALDAQEQPCHALSGARFTLRLPAHKAVAQVLSEFYPAALSVDALMTAVAERLGASRAAVDGVVMTMLEELFILNAVRVRRTPVAAAASVGARPQAPSFVRSLPALALSEGPQAYACNLWHEMVELSVLERCLLPLLDGEHSAEDLVDFLVEEARAQRLRFFKHEQALTDADTLRAFAAEQVAMALRDLRQKAMLQA</sequence>
<evidence type="ECO:0000313" key="4">
    <source>
        <dbReference type="EMBL" id="MDM0045516.1"/>
    </source>
</evidence>
<evidence type="ECO:0000259" key="3">
    <source>
        <dbReference type="Pfam" id="PF21782"/>
    </source>
</evidence>
<dbReference type="InterPro" id="IPR048976">
    <property type="entry name" value="WHD_PKMT"/>
</dbReference>
<dbReference type="GO" id="GO:0032259">
    <property type="term" value="P:methylation"/>
    <property type="evidence" value="ECO:0007669"/>
    <property type="project" value="UniProtKB-KW"/>
</dbReference>
<keyword evidence="4" id="KW-0418">Kinase</keyword>
<dbReference type="PANTHER" id="PTHR43667">
    <property type="entry name" value="CYCLOPROPANE-FATTY-ACYL-PHOSPHOLIPID SYNTHASE"/>
    <property type="match status" value="1"/>
</dbReference>
<feature type="domain" description="Methyltransferase" evidence="2">
    <location>
        <begin position="50"/>
        <end position="147"/>
    </location>
</feature>
<feature type="domain" description="PKMT C-terminal winged helix" evidence="3">
    <location>
        <begin position="444"/>
        <end position="527"/>
    </location>
</feature>
<dbReference type="Pfam" id="PF13649">
    <property type="entry name" value="Methyltransf_25"/>
    <property type="match status" value="1"/>
</dbReference>
<dbReference type="InterPro" id="IPR018773">
    <property type="entry name" value="MeTrfase_reg_dom_prd"/>
</dbReference>
<gene>
    <name evidence="4" type="ORF">QTH91_13570</name>
</gene>
<dbReference type="Gene3D" id="3.40.50.150">
    <property type="entry name" value="Vaccinia Virus protein VP39"/>
    <property type="match status" value="1"/>
</dbReference>
<dbReference type="InterPro" id="IPR041698">
    <property type="entry name" value="Methyltransf_25"/>
</dbReference>
<dbReference type="RefSeq" id="WP_286660584.1">
    <property type="nucleotide sequence ID" value="NZ_JASZYV010000002.1"/>
</dbReference>
<dbReference type="Pfam" id="PF21782">
    <property type="entry name" value="WHD_PKMT"/>
    <property type="match status" value="1"/>
</dbReference>
<dbReference type="GO" id="GO:0016301">
    <property type="term" value="F:kinase activity"/>
    <property type="evidence" value="ECO:0007669"/>
    <property type="project" value="UniProtKB-KW"/>
</dbReference>
<organism evidence="4 5">
    <name type="scientific">Variovorax dokdonensis</name>
    <dbReference type="NCBI Taxonomy" id="344883"/>
    <lineage>
        <taxon>Bacteria</taxon>
        <taxon>Pseudomonadati</taxon>
        <taxon>Pseudomonadota</taxon>
        <taxon>Betaproteobacteria</taxon>
        <taxon>Burkholderiales</taxon>
        <taxon>Comamonadaceae</taxon>
        <taxon>Variovorax</taxon>
    </lineage>
</organism>
<evidence type="ECO:0000313" key="5">
    <source>
        <dbReference type="Proteomes" id="UP001174908"/>
    </source>
</evidence>
<protein>
    <submittedName>
        <fullName evidence="4">Methyltransferase regulatory domain-containing protein</fullName>
    </submittedName>
</protein>
<keyword evidence="4" id="KW-0808">Transferase</keyword>
<comment type="caution">
    <text evidence="4">The sequence shown here is derived from an EMBL/GenBank/DDBJ whole genome shotgun (WGS) entry which is preliminary data.</text>
</comment>
<dbReference type="Proteomes" id="UP001174908">
    <property type="component" value="Unassembled WGS sequence"/>
</dbReference>
<evidence type="ECO:0000259" key="1">
    <source>
        <dbReference type="Pfam" id="PF10119"/>
    </source>
</evidence>
<reference evidence="4" key="1">
    <citation type="submission" date="2023-06" db="EMBL/GenBank/DDBJ databases">
        <authorList>
            <person name="Jiang Y."/>
            <person name="Liu Q."/>
        </authorList>
    </citation>
    <scope>NUCLEOTIDE SEQUENCE</scope>
    <source>
        <strain evidence="4">CGMCC 1.12089</strain>
    </source>
</reference>
<keyword evidence="4" id="KW-0489">Methyltransferase</keyword>
<dbReference type="EMBL" id="JASZYV010000002">
    <property type="protein sequence ID" value="MDM0045516.1"/>
    <property type="molecule type" value="Genomic_DNA"/>
</dbReference>